<dbReference type="AlphaFoldDB" id="A0A4Y7Q4Q5"/>
<sequence>MPHVYAKLERSSPRVRTPAPKLGETSLVPPEPRSPLDHSADSPAPLARSSANKGGNGLKNLFGLMSKRVKISIPTDPNHLHHVTVNQSTGEVNGLPNESQQRLQESGISKSEYEKNPQAVIDIVKFYKESEEENVLDIKARADDHPRQALPQPRKAPNASTVVTQLQPYLATPKPQKPASNALNRSISHKPTKSPDVRTAVSQPEPEPYPPPLIPLQPASDILNHSVSQRLNIGVLKRGYISVSF</sequence>
<dbReference type="InterPro" id="IPR000095">
    <property type="entry name" value="CRIB_dom"/>
</dbReference>
<feature type="compositionally biased region" description="Pro residues" evidence="1">
    <location>
        <begin position="205"/>
        <end position="215"/>
    </location>
</feature>
<reference evidence="3 4" key="1">
    <citation type="submission" date="2018-06" db="EMBL/GenBank/DDBJ databases">
        <title>A transcriptomic atlas of mushroom development highlights an independent origin of complex multicellularity.</title>
        <authorList>
            <consortium name="DOE Joint Genome Institute"/>
            <person name="Krizsan K."/>
            <person name="Almasi E."/>
            <person name="Merenyi Z."/>
            <person name="Sahu N."/>
            <person name="Viragh M."/>
            <person name="Koszo T."/>
            <person name="Mondo S."/>
            <person name="Kiss B."/>
            <person name="Balint B."/>
            <person name="Kues U."/>
            <person name="Barry K."/>
            <person name="Hegedus J.C."/>
            <person name="Henrissat B."/>
            <person name="Johnson J."/>
            <person name="Lipzen A."/>
            <person name="Ohm R."/>
            <person name="Nagy I."/>
            <person name="Pangilinan J."/>
            <person name="Yan J."/>
            <person name="Xiong Y."/>
            <person name="Grigoriev I.V."/>
            <person name="Hibbett D.S."/>
            <person name="Nagy L.G."/>
        </authorList>
    </citation>
    <scope>NUCLEOTIDE SEQUENCE [LARGE SCALE GENOMIC DNA]</scope>
    <source>
        <strain evidence="3 4">SZMC22713</strain>
    </source>
</reference>
<dbReference type="SMART" id="SM00285">
    <property type="entry name" value="PBD"/>
    <property type="match status" value="1"/>
</dbReference>
<evidence type="ECO:0000259" key="2">
    <source>
        <dbReference type="SMART" id="SM00285"/>
    </source>
</evidence>
<dbReference type="Pfam" id="PF00786">
    <property type="entry name" value="PBD"/>
    <property type="match status" value="1"/>
</dbReference>
<proteinExistence type="predicted"/>
<feature type="compositionally biased region" description="Basic and acidic residues" evidence="1">
    <location>
        <begin position="1"/>
        <end position="12"/>
    </location>
</feature>
<keyword evidence="4" id="KW-1185">Reference proteome</keyword>
<feature type="region of interest" description="Disordered" evidence="1">
    <location>
        <begin position="89"/>
        <end position="111"/>
    </location>
</feature>
<dbReference type="Proteomes" id="UP000294933">
    <property type="component" value="Unassembled WGS sequence"/>
</dbReference>
<protein>
    <submittedName>
        <fullName evidence="3">PBD-domain-containing protein</fullName>
    </submittedName>
</protein>
<evidence type="ECO:0000256" key="1">
    <source>
        <dbReference type="SAM" id="MobiDB-lite"/>
    </source>
</evidence>
<feature type="domain" description="CRIB" evidence="2">
    <location>
        <begin position="71"/>
        <end position="106"/>
    </location>
</feature>
<name>A0A4Y7Q4Q5_9AGAM</name>
<gene>
    <name evidence="3" type="ORF">BD410DRAFT_840210</name>
</gene>
<dbReference type="InterPro" id="IPR036936">
    <property type="entry name" value="CRIB_dom_sf"/>
</dbReference>
<dbReference type="EMBL" id="ML170178">
    <property type="protein sequence ID" value="TDL21800.1"/>
    <property type="molecule type" value="Genomic_DNA"/>
</dbReference>
<dbReference type="OrthoDB" id="248923at2759"/>
<dbReference type="Gene3D" id="3.90.810.10">
    <property type="entry name" value="CRIB domain"/>
    <property type="match status" value="1"/>
</dbReference>
<feature type="region of interest" description="Disordered" evidence="1">
    <location>
        <begin position="171"/>
        <end position="217"/>
    </location>
</feature>
<feature type="region of interest" description="Disordered" evidence="1">
    <location>
        <begin position="1"/>
        <end position="56"/>
    </location>
</feature>
<organism evidence="3 4">
    <name type="scientific">Rickenella mellea</name>
    <dbReference type="NCBI Taxonomy" id="50990"/>
    <lineage>
        <taxon>Eukaryota</taxon>
        <taxon>Fungi</taxon>
        <taxon>Dikarya</taxon>
        <taxon>Basidiomycota</taxon>
        <taxon>Agaricomycotina</taxon>
        <taxon>Agaricomycetes</taxon>
        <taxon>Hymenochaetales</taxon>
        <taxon>Rickenellaceae</taxon>
        <taxon>Rickenella</taxon>
    </lineage>
</organism>
<evidence type="ECO:0000313" key="4">
    <source>
        <dbReference type="Proteomes" id="UP000294933"/>
    </source>
</evidence>
<accession>A0A4Y7Q4Q5</accession>
<dbReference type="VEuPathDB" id="FungiDB:BD410DRAFT_840210"/>
<dbReference type="STRING" id="50990.A0A4Y7Q4Q5"/>
<evidence type="ECO:0000313" key="3">
    <source>
        <dbReference type="EMBL" id="TDL21800.1"/>
    </source>
</evidence>
<feature type="compositionally biased region" description="Polar residues" evidence="1">
    <location>
        <begin position="89"/>
        <end position="109"/>
    </location>
</feature>